<dbReference type="Pfam" id="PF14905">
    <property type="entry name" value="OMP_b-brl_3"/>
    <property type="match status" value="1"/>
</dbReference>
<sequence length="956" mass="108897">MKLLVRNQKPFAYIYKYSLLFFLFICVDVSFGQSYSIQGHIIDSTNQNLSLASVLLLDPQDSSLIEFTRADDKGFFNLKKIAPRSYLLKITYVGYLPYEKKILIQDANINLDRIILKPISKELFEVVIRAAKAPMSIRGDTIEYDASTFKVPTGSTLEDLLRKLPGIEVGQDGALTSEGKNITKVTVEGKRFFDGDPKSATKNLPAEGISKVQVFNNVTEEEKLTGLKSNSNEKAMNIALKDEFKKGGFGKISGGLGTESTAELKGNYNKFDSKTQLAIVASGTNTGRNGLSWNDYQDFKGSNSFNWDDNDDFGFGSNGMRYYYSNSGDDEDNLETNFFSNYDNGFPKKISSGLNYNYEKKKTKISSMYFYNNNQLLSEVYRNVQFLYPMDSYNTLDTSVNENKKAYHTAEIRIEQEIDSLQKIIIKSTINTGQVKNELDGLYQNFNVDHLLSNDLDLNSDYTNKITTWQNTLIFRKKFRKAGRSFALSGAYILNTSNRNANQISVNNFYGILFPLVDSTALLNQNNSTKNIKNQFKASALYTEPLSKRFYSQTFYNFSQRNADYTRSVFDIENGNSNYNDYYSKAYDNKVLLNRLGTSIKYSFQGLNMSLGCAIQNYNLSGNYTTFVNEDTTYIIDNKFISLIPNFSFGKDMKGNKSINFSYTVNTREPTSNELLNVIDNSNPTSIRIGNPDLLPENRHDININYRKFNPGTFINFYGGLSYNYVDNAIIQSRTIDDYYISTSMPINHSGAQRFNGNLGYGFPIVKNKFTINMSGSYNYSKSFAVINTLLDHTNTNSGNGSLRINVTPEDRFSWFLNGSLNKSYTTYEINESQNQKLQTVTFGSELNYKFIWNLFFNSSFTYNHYQNSYNDFNSNIPILNLSIYKIFLKNNKGELRISAYDLLDRSKGISQYATTNSIVQTETINLSRYFLLSFTYNMRGIKTNFAKNNRGYYGG</sequence>
<evidence type="ECO:0000313" key="3">
    <source>
        <dbReference type="Proteomes" id="UP000808349"/>
    </source>
</evidence>
<evidence type="ECO:0000259" key="1">
    <source>
        <dbReference type="Pfam" id="PF14905"/>
    </source>
</evidence>
<dbReference type="Pfam" id="PF13715">
    <property type="entry name" value="CarbopepD_reg_2"/>
    <property type="match status" value="1"/>
</dbReference>
<feature type="domain" description="Outer membrane protein beta-barrel" evidence="1">
    <location>
        <begin position="477"/>
        <end position="805"/>
    </location>
</feature>
<dbReference type="Proteomes" id="UP000808349">
    <property type="component" value="Unassembled WGS sequence"/>
</dbReference>
<dbReference type="InterPro" id="IPR041700">
    <property type="entry name" value="OMP_b-brl_3"/>
</dbReference>
<dbReference type="SUPFAM" id="SSF56935">
    <property type="entry name" value="Porins"/>
    <property type="match status" value="2"/>
</dbReference>
<dbReference type="EMBL" id="JADKFW010000004">
    <property type="protein sequence ID" value="MBK9716360.1"/>
    <property type="molecule type" value="Genomic_DNA"/>
</dbReference>
<proteinExistence type="predicted"/>
<evidence type="ECO:0000313" key="2">
    <source>
        <dbReference type="EMBL" id="MBK9716360.1"/>
    </source>
</evidence>
<accession>A0A9D7S6Y9</accession>
<dbReference type="AlphaFoldDB" id="A0A9D7S6Y9"/>
<organism evidence="2 3">
    <name type="scientific">Candidatus Defluviibacterium haderslevense</name>
    <dbReference type="NCBI Taxonomy" id="2981993"/>
    <lineage>
        <taxon>Bacteria</taxon>
        <taxon>Pseudomonadati</taxon>
        <taxon>Bacteroidota</taxon>
        <taxon>Saprospiria</taxon>
        <taxon>Saprospirales</taxon>
        <taxon>Saprospiraceae</taxon>
        <taxon>Candidatus Defluviibacterium</taxon>
    </lineage>
</organism>
<dbReference type="SUPFAM" id="SSF49464">
    <property type="entry name" value="Carboxypeptidase regulatory domain-like"/>
    <property type="match status" value="1"/>
</dbReference>
<gene>
    <name evidence="2" type="ORF">IPO85_02320</name>
</gene>
<reference evidence="2 3" key="1">
    <citation type="submission" date="2020-10" db="EMBL/GenBank/DDBJ databases">
        <title>Connecting structure to function with the recovery of over 1000 high-quality activated sludge metagenome-assembled genomes encoding full-length rRNA genes using long-read sequencing.</title>
        <authorList>
            <person name="Singleton C.M."/>
            <person name="Petriglieri F."/>
            <person name="Kristensen J.M."/>
            <person name="Kirkegaard R.H."/>
            <person name="Michaelsen T.Y."/>
            <person name="Andersen M.H."/>
            <person name="Karst S.M."/>
            <person name="Dueholm M.S."/>
            <person name="Nielsen P.H."/>
            <person name="Albertsen M."/>
        </authorList>
    </citation>
    <scope>NUCLEOTIDE SEQUENCE [LARGE SCALE GENOMIC DNA]</scope>
    <source>
        <strain evidence="2">Ribe_18-Q3-R11-54_BAT3C.373</strain>
    </source>
</reference>
<name>A0A9D7S6Y9_9BACT</name>
<protein>
    <submittedName>
        <fullName evidence="2">Outer membrane beta-barrel protein</fullName>
    </submittedName>
</protein>
<comment type="caution">
    <text evidence="2">The sequence shown here is derived from an EMBL/GenBank/DDBJ whole genome shotgun (WGS) entry which is preliminary data.</text>
</comment>
<dbReference type="InterPro" id="IPR008969">
    <property type="entry name" value="CarboxyPept-like_regulatory"/>
</dbReference>